<sequence>MFFKTYAALALATGFAAAKPISRPAPEKAMTPRNVLLGNNGQAFNFIDGFNTFNNQNQVLQIQENNLQLVNNGFQQQVVQQARQVLVLNQQNFGFNSGFNNLFRKANFKRQFPQVSTVMLVVQEIQVSVDNGFGQRVDQNVFAQSVVVANRGFPATQTVMVFAQETLIAQDFFAGGKFANIAGFNGDLNAFDLNNNVFNIPAKGFNNGKFNQGFDFNNNGIAAFPTATADIQLFGARPTWSSVVEDPAATLGAIWQAELDDLNKVEFNGQDNGLNGQISAEEKKALDEQLKQQQEQEQNAEQEQQNAEQEQQNADQEQKQNEEEQQNAEQEQQKNEEQQAAAEGDQQQQQQQQA</sequence>
<feature type="compositionally biased region" description="Low complexity" evidence="1">
    <location>
        <begin position="338"/>
        <end position="354"/>
    </location>
</feature>
<keyword evidence="2" id="KW-0732">Signal</keyword>
<name>A0A6A6JEH6_WESOR</name>
<feature type="signal peptide" evidence="2">
    <location>
        <begin position="1"/>
        <end position="18"/>
    </location>
</feature>
<evidence type="ECO:0000256" key="1">
    <source>
        <dbReference type="SAM" id="MobiDB-lite"/>
    </source>
</evidence>
<organism evidence="3 4">
    <name type="scientific">Westerdykella ornata</name>
    <dbReference type="NCBI Taxonomy" id="318751"/>
    <lineage>
        <taxon>Eukaryota</taxon>
        <taxon>Fungi</taxon>
        <taxon>Dikarya</taxon>
        <taxon>Ascomycota</taxon>
        <taxon>Pezizomycotina</taxon>
        <taxon>Dothideomycetes</taxon>
        <taxon>Pleosporomycetidae</taxon>
        <taxon>Pleosporales</taxon>
        <taxon>Sporormiaceae</taxon>
        <taxon>Westerdykella</taxon>
    </lineage>
</organism>
<dbReference type="EMBL" id="ML986501">
    <property type="protein sequence ID" value="KAF2274665.1"/>
    <property type="molecule type" value="Genomic_DNA"/>
</dbReference>
<gene>
    <name evidence="3" type="ORF">EI97DRAFT_459945</name>
</gene>
<proteinExistence type="predicted"/>
<feature type="compositionally biased region" description="Low complexity" evidence="1">
    <location>
        <begin position="291"/>
        <end position="315"/>
    </location>
</feature>
<reference evidence="3" key="1">
    <citation type="journal article" date="2020" name="Stud. Mycol.">
        <title>101 Dothideomycetes genomes: a test case for predicting lifestyles and emergence of pathogens.</title>
        <authorList>
            <person name="Haridas S."/>
            <person name="Albert R."/>
            <person name="Binder M."/>
            <person name="Bloem J."/>
            <person name="Labutti K."/>
            <person name="Salamov A."/>
            <person name="Andreopoulos B."/>
            <person name="Baker S."/>
            <person name="Barry K."/>
            <person name="Bills G."/>
            <person name="Bluhm B."/>
            <person name="Cannon C."/>
            <person name="Castanera R."/>
            <person name="Culley D."/>
            <person name="Daum C."/>
            <person name="Ezra D."/>
            <person name="Gonzalez J."/>
            <person name="Henrissat B."/>
            <person name="Kuo A."/>
            <person name="Liang C."/>
            <person name="Lipzen A."/>
            <person name="Lutzoni F."/>
            <person name="Magnuson J."/>
            <person name="Mondo S."/>
            <person name="Nolan M."/>
            <person name="Ohm R."/>
            <person name="Pangilinan J."/>
            <person name="Park H.-J."/>
            <person name="Ramirez L."/>
            <person name="Alfaro M."/>
            <person name="Sun H."/>
            <person name="Tritt A."/>
            <person name="Yoshinaga Y."/>
            <person name="Zwiers L.-H."/>
            <person name="Turgeon B."/>
            <person name="Goodwin S."/>
            <person name="Spatafora J."/>
            <person name="Crous P."/>
            <person name="Grigoriev I."/>
        </authorList>
    </citation>
    <scope>NUCLEOTIDE SEQUENCE</scope>
    <source>
        <strain evidence="3">CBS 379.55</strain>
    </source>
</reference>
<dbReference type="RefSeq" id="XP_033652204.1">
    <property type="nucleotide sequence ID" value="XM_033801059.1"/>
</dbReference>
<keyword evidence="4" id="KW-1185">Reference proteome</keyword>
<dbReference type="OrthoDB" id="3933243at2759"/>
<feature type="chain" id="PRO_5025651336" evidence="2">
    <location>
        <begin position="19"/>
        <end position="354"/>
    </location>
</feature>
<dbReference type="Proteomes" id="UP000800097">
    <property type="component" value="Unassembled WGS sequence"/>
</dbReference>
<evidence type="ECO:0000313" key="4">
    <source>
        <dbReference type="Proteomes" id="UP000800097"/>
    </source>
</evidence>
<evidence type="ECO:0000256" key="2">
    <source>
        <dbReference type="SAM" id="SignalP"/>
    </source>
</evidence>
<feature type="region of interest" description="Disordered" evidence="1">
    <location>
        <begin position="285"/>
        <end position="354"/>
    </location>
</feature>
<evidence type="ECO:0000313" key="3">
    <source>
        <dbReference type="EMBL" id="KAF2274665.1"/>
    </source>
</evidence>
<protein>
    <submittedName>
        <fullName evidence="3">Uncharacterized protein</fullName>
    </submittedName>
</protein>
<dbReference type="AlphaFoldDB" id="A0A6A6JEH6"/>
<accession>A0A6A6JEH6</accession>
<dbReference type="GeneID" id="54554234"/>